<proteinExistence type="predicted"/>
<evidence type="ECO:0000313" key="2">
    <source>
        <dbReference type="Proteomes" id="UP001152798"/>
    </source>
</evidence>
<gene>
    <name evidence="1" type="ORF">NEZAVI_LOCUS10399</name>
</gene>
<accession>A0A9P0MQL4</accession>
<evidence type="ECO:0000313" key="1">
    <source>
        <dbReference type="EMBL" id="CAH1401364.1"/>
    </source>
</evidence>
<protein>
    <submittedName>
        <fullName evidence="1">Uncharacterized protein</fullName>
    </submittedName>
</protein>
<dbReference type="Proteomes" id="UP001152798">
    <property type="component" value="Chromosome 5"/>
</dbReference>
<keyword evidence="2" id="KW-1185">Reference proteome</keyword>
<organism evidence="1 2">
    <name type="scientific">Nezara viridula</name>
    <name type="common">Southern green stink bug</name>
    <name type="synonym">Cimex viridulus</name>
    <dbReference type="NCBI Taxonomy" id="85310"/>
    <lineage>
        <taxon>Eukaryota</taxon>
        <taxon>Metazoa</taxon>
        <taxon>Ecdysozoa</taxon>
        <taxon>Arthropoda</taxon>
        <taxon>Hexapoda</taxon>
        <taxon>Insecta</taxon>
        <taxon>Pterygota</taxon>
        <taxon>Neoptera</taxon>
        <taxon>Paraneoptera</taxon>
        <taxon>Hemiptera</taxon>
        <taxon>Heteroptera</taxon>
        <taxon>Panheteroptera</taxon>
        <taxon>Pentatomomorpha</taxon>
        <taxon>Pentatomoidea</taxon>
        <taxon>Pentatomidae</taxon>
        <taxon>Pentatominae</taxon>
        <taxon>Nezara</taxon>
    </lineage>
</organism>
<reference evidence="1" key="1">
    <citation type="submission" date="2022-01" db="EMBL/GenBank/DDBJ databases">
        <authorList>
            <person name="King R."/>
        </authorList>
    </citation>
    <scope>NUCLEOTIDE SEQUENCE</scope>
</reference>
<dbReference type="AlphaFoldDB" id="A0A9P0MQL4"/>
<dbReference type="EMBL" id="OV725081">
    <property type="protein sequence ID" value="CAH1401364.1"/>
    <property type="molecule type" value="Genomic_DNA"/>
</dbReference>
<sequence>MYISIGTEGTSVSKRLQNRRKSSHMCHITVPVPSPLRKGTKNLRGVALHNGHPCGNTTNSCHLPKLIRAENACALSPLAPDECYFKRPKPLQQYKLHQSKTARFLFLPPCAHLTLHQYCSCPEGVTSSLQIPPPHVPACHPATYVAGTKWDGNHPMVPATWTYTPARSIPRNDVDSCVSACHPGDRCHGPEGYHAALATLNAWKLPC</sequence>
<name>A0A9P0MQL4_NEZVI</name>